<evidence type="ECO:0000313" key="4">
    <source>
        <dbReference type="Proteomes" id="UP001152300"/>
    </source>
</evidence>
<name>A0A9X0AIA1_9HELO</name>
<feature type="compositionally biased region" description="Basic and acidic residues" evidence="1">
    <location>
        <begin position="30"/>
        <end position="43"/>
    </location>
</feature>
<protein>
    <recommendedName>
        <fullName evidence="2">2EXR domain-containing protein</fullName>
    </recommendedName>
</protein>
<evidence type="ECO:0000259" key="2">
    <source>
        <dbReference type="Pfam" id="PF20150"/>
    </source>
</evidence>
<keyword evidence="4" id="KW-1185">Reference proteome</keyword>
<feature type="domain" description="2EXR" evidence="2">
    <location>
        <begin position="82"/>
        <end position="200"/>
    </location>
</feature>
<reference evidence="3" key="1">
    <citation type="submission" date="2022-11" db="EMBL/GenBank/DDBJ databases">
        <title>Genome Resource of Sclerotinia nivalis Strain SnTB1, a Plant Pathogen Isolated from American Ginseng.</title>
        <authorList>
            <person name="Fan S."/>
        </authorList>
    </citation>
    <scope>NUCLEOTIDE SEQUENCE</scope>
    <source>
        <strain evidence="3">SnTB1</strain>
    </source>
</reference>
<comment type="caution">
    <text evidence="3">The sequence shown here is derived from an EMBL/GenBank/DDBJ whole genome shotgun (WGS) entry which is preliminary data.</text>
</comment>
<organism evidence="3 4">
    <name type="scientific">Sclerotinia nivalis</name>
    <dbReference type="NCBI Taxonomy" id="352851"/>
    <lineage>
        <taxon>Eukaryota</taxon>
        <taxon>Fungi</taxon>
        <taxon>Dikarya</taxon>
        <taxon>Ascomycota</taxon>
        <taxon>Pezizomycotina</taxon>
        <taxon>Leotiomycetes</taxon>
        <taxon>Helotiales</taxon>
        <taxon>Sclerotiniaceae</taxon>
        <taxon>Sclerotinia</taxon>
    </lineage>
</organism>
<feature type="region of interest" description="Disordered" evidence="1">
    <location>
        <begin position="24"/>
        <end position="58"/>
    </location>
</feature>
<sequence>MDQNQSARSFGPFASSAVEAVYSRRAAQQAEREAREAREDQEVPHNSGTIASRLSAAQPIAPPVKPSLMIKLNIKFRPTAAYKELPVELRWKAIDLMRPNQRMLDLRLQPMIKVDPSLATRSPMDTETTVERNKNSATHTLAFGQGAVRAEPPVALSIDRVSRARTLETYKLLRQPLPRLNGALVTPYGQAYFDPEVDILHCGSRAEYTQAAGGTRKGPTISSFHDKTLIQRIAVPIDYFSTINYTIGPRPVLLKYPALKEIIVLVPHLKICIHGNEVRTSIKGLRHPKEFYVDKFKVLVQGKWGVEMRRIWGVVPWIRFVGSCRCDRPIYRRRVGFRG</sequence>
<gene>
    <name evidence="3" type="ORF">OCU04_008542</name>
</gene>
<evidence type="ECO:0000256" key="1">
    <source>
        <dbReference type="SAM" id="MobiDB-lite"/>
    </source>
</evidence>
<accession>A0A9X0AIA1</accession>
<dbReference type="Pfam" id="PF20150">
    <property type="entry name" value="2EXR"/>
    <property type="match status" value="1"/>
</dbReference>
<dbReference type="AlphaFoldDB" id="A0A9X0AIA1"/>
<evidence type="ECO:0000313" key="3">
    <source>
        <dbReference type="EMBL" id="KAJ8063312.1"/>
    </source>
</evidence>
<dbReference type="InterPro" id="IPR045518">
    <property type="entry name" value="2EXR"/>
</dbReference>
<dbReference type="OrthoDB" id="3499077at2759"/>
<dbReference type="Proteomes" id="UP001152300">
    <property type="component" value="Unassembled WGS sequence"/>
</dbReference>
<proteinExistence type="predicted"/>
<dbReference type="EMBL" id="JAPEIS010000009">
    <property type="protein sequence ID" value="KAJ8063312.1"/>
    <property type="molecule type" value="Genomic_DNA"/>
</dbReference>